<feature type="transmembrane region" description="Helical" evidence="6">
    <location>
        <begin position="261"/>
        <end position="279"/>
    </location>
</feature>
<reference evidence="9" key="1">
    <citation type="journal article" date="2019" name="Int. J. Syst. Evol. Microbiol.">
        <title>The Global Catalogue of Microorganisms (GCM) 10K type strain sequencing project: providing services to taxonomists for standard genome sequencing and annotation.</title>
        <authorList>
            <consortium name="The Broad Institute Genomics Platform"/>
            <consortium name="The Broad Institute Genome Sequencing Center for Infectious Disease"/>
            <person name="Wu L."/>
            <person name="Ma J."/>
        </authorList>
    </citation>
    <scope>NUCLEOTIDE SEQUENCE [LARGE SCALE GENOMIC DNA]</scope>
    <source>
        <strain evidence="9">JCM 13250</strain>
    </source>
</reference>
<feature type="domain" description="EamA" evidence="7">
    <location>
        <begin position="163"/>
        <end position="300"/>
    </location>
</feature>
<dbReference type="PANTHER" id="PTHR32322:SF9">
    <property type="entry name" value="AMINO-ACID METABOLITE EFFLUX PUMP-RELATED"/>
    <property type="match status" value="1"/>
</dbReference>
<feature type="transmembrane region" description="Helical" evidence="6">
    <location>
        <begin position="78"/>
        <end position="99"/>
    </location>
</feature>
<feature type="transmembrane region" description="Helical" evidence="6">
    <location>
        <begin position="45"/>
        <end position="66"/>
    </location>
</feature>
<evidence type="ECO:0000256" key="6">
    <source>
        <dbReference type="SAM" id="Phobius"/>
    </source>
</evidence>
<dbReference type="InterPro" id="IPR000620">
    <property type="entry name" value="EamA_dom"/>
</dbReference>
<dbReference type="EMBL" id="BAAALT010000050">
    <property type="protein sequence ID" value="GAA1797883.1"/>
    <property type="molecule type" value="Genomic_DNA"/>
</dbReference>
<dbReference type="PANTHER" id="PTHR32322">
    <property type="entry name" value="INNER MEMBRANE TRANSPORTER"/>
    <property type="match status" value="1"/>
</dbReference>
<keyword evidence="5 6" id="KW-0472">Membrane</keyword>
<accession>A0ABP4Y3W3</accession>
<feature type="transmembrane region" description="Helical" evidence="6">
    <location>
        <begin position="138"/>
        <end position="157"/>
    </location>
</feature>
<evidence type="ECO:0000313" key="9">
    <source>
        <dbReference type="Proteomes" id="UP001500218"/>
    </source>
</evidence>
<dbReference type="Pfam" id="PF00892">
    <property type="entry name" value="EamA"/>
    <property type="match status" value="2"/>
</dbReference>
<dbReference type="RefSeq" id="WP_344128575.1">
    <property type="nucleotide sequence ID" value="NZ_BAAALT010000050.1"/>
</dbReference>
<feature type="transmembrane region" description="Helical" evidence="6">
    <location>
        <begin position="285"/>
        <end position="301"/>
    </location>
</feature>
<comment type="subcellular location">
    <subcellularLocation>
        <location evidence="1">Membrane</location>
        <topology evidence="1">Multi-pass membrane protein</topology>
    </subcellularLocation>
</comment>
<evidence type="ECO:0000256" key="3">
    <source>
        <dbReference type="ARBA" id="ARBA00022692"/>
    </source>
</evidence>
<gene>
    <name evidence="8" type="ORF">GCM10009682_19440</name>
</gene>
<keyword evidence="9" id="KW-1185">Reference proteome</keyword>
<dbReference type="SUPFAM" id="SSF103481">
    <property type="entry name" value="Multidrug resistance efflux transporter EmrE"/>
    <property type="match status" value="2"/>
</dbReference>
<feature type="transmembrane region" description="Helical" evidence="6">
    <location>
        <begin position="163"/>
        <end position="182"/>
    </location>
</feature>
<feature type="transmembrane region" description="Helical" evidence="6">
    <location>
        <begin position="105"/>
        <end position="126"/>
    </location>
</feature>
<feature type="transmembrane region" description="Helical" evidence="6">
    <location>
        <begin position="194"/>
        <end position="217"/>
    </location>
</feature>
<feature type="domain" description="EamA" evidence="7">
    <location>
        <begin position="24"/>
        <end position="151"/>
    </location>
</feature>
<comment type="caution">
    <text evidence="8">The sequence shown here is derived from an EMBL/GenBank/DDBJ whole genome shotgun (WGS) entry which is preliminary data.</text>
</comment>
<protein>
    <submittedName>
        <fullName evidence="8">DMT family transporter</fullName>
    </submittedName>
</protein>
<sequence length="308" mass="32233">MTSAVLTERPAVDARAWLPAYGALAVLWGASFLFIKVAVEGGVAPIYLTLGRCAAGALVLVVLLLVTRDRLPTDKRLWGQLALLAFIGNVIPFTLFGYGEQRISSILAGIWNGTTPLLVLIVILLFMPSERPTRERIIGLAVGFVGVLVVLGVWRGVGGGELAGQLMCLGAAACYSVALPYTRKIMKERPESGLALAGGQLVAATVQLIVIAPLLAGAPPRPSTLTPEVTGSILALGALGTGVAFALNFRVIRLAGPTTSATVTYVIPVVSTIIGIAVLREHLSWYEPVGAVIVLAGVALSQRTPRRA</sequence>
<dbReference type="Proteomes" id="UP001500218">
    <property type="component" value="Unassembled WGS sequence"/>
</dbReference>
<name>A0ABP4Y3W3_9ACTN</name>
<evidence type="ECO:0000256" key="1">
    <source>
        <dbReference type="ARBA" id="ARBA00004141"/>
    </source>
</evidence>
<keyword evidence="4 6" id="KW-1133">Transmembrane helix</keyword>
<feature type="transmembrane region" description="Helical" evidence="6">
    <location>
        <begin position="229"/>
        <end position="249"/>
    </location>
</feature>
<organism evidence="8 9">
    <name type="scientific">Luedemannella flava</name>
    <dbReference type="NCBI Taxonomy" id="349316"/>
    <lineage>
        <taxon>Bacteria</taxon>
        <taxon>Bacillati</taxon>
        <taxon>Actinomycetota</taxon>
        <taxon>Actinomycetes</taxon>
        <taxon>Micromonosporales</taxon>
        <taxon>Micromonosporaceae</taxon>
        <taxon>Luedemannella</taxon>
    </lineage>
</organism>
<evidence type="ECO:0000256" key="4">
    <source>
        <dbReference type="ARBA" id="ARBA00022989"/>
    </source>
</evidence>
<proteinExistence type="inferred from homology"/>
<dbReference type="InterPro" id="IPR037185">
    <property type="entry name" value="EmrE-like"/>
</dbReference>
<evidence type="ECO:0000313" key="8">
    <source>
        <dbReference type="EMBL" id="GAA1797883.1"/>
    </source>
</evidence>
<keyword evidence="3 6" id="KW-0812">Transmembrane</keyword>
<dbReference type="InterPro" id="IPR050638">
    <property type="entry name" value="AA-Vitamin_Transporters"/>
</dbReference>
<comment type="similarity">
    <text evidence="2">Belongs to the EamA transporter family.</text>
</comment>
<feature type="transmembrane region" description="Helical" evidence="6">
    <location>
        <begin position="20"/>
        <end position="39"/>
    </location>
</feature>
<evidence type="ECO:0000256" key="5">
    <source>
        <dbReference type="ARBA" id="ARBA00023136"/>
    </source>
</evidence>
<evidence type="ECO:0000256" key="2">
    <source>
        <dbReference type="ARBA" id="ARBA00007362"/>
    </source>
</evidence>
<evidence type="ECO:0000259" key="7">
    <source>
        <dbReference type="Pfam" id="PF00892"/>
    </source>
</evidence>